<keyword evidence="3" id="KW-0732">Signal</keyword>
<keyword evidence="12" id="KW-1185">Reference proteome</keyword>
<feature type="domain" description="Serpin" evidence="10">
    <location>
        <begin position="7"/>
        <end position="346"/>
    </location>
</feature>
<dbReference type="InterPro" id="IPR000215">
    <property type="entry name" value="Serpin_fam"/>
</dbReference>
<reference evidence="12" key="1">
    <citation type="journal article" date="2019" name="Int. J. Syst. Evol. Microbiol.">
        <title>The Global Catalogue of Microorganisms (GCM) 10K type strain sequencing project: providing services to taxonomists for standard genome sequencing and annotation.</title>
        <authorList>
            <consortium name="The Broad Institute Genomics Platform"/>
            <consortium name="The Broad Institute Genome Sequencing Center for Infectious Disease"/>
            <person name="Wu L."/>
            <person name="Ma J."/>
        </authorList>
    </citation>
    <scope>NUCLEOTIDE SEQUENCE [LARGE SCALE GENOMIC DNA]</scope>
    <source>
        <strain evidence="12">JCM 17441</strain>
    </source>
</reference>
<keyword evidence="2" id="KW-0964">Secreted</keyword>
<dbReference type="SMART" id="SM00093">
    <property type="entry name" value="SERPIN"/>
    <property type="match status" value="1"/>
</dbReference>
<dbReference type="EMBL" id="BAABAT010000017">
    <property type="protein sequence ID" value="GAA4254137.1"/>
    <property type="molecule type" value="Genomic_DNA"/>
</dbReference>
<dbReference type="PANTHER" id="PTHR11461">
    <property type="entry name" value="SERINE PROTEASE INHIBITOR, SERPIN"/>
    <property type="match status" value="1"/>
</dbReference>
<dbReference type="Proteomes" id="UP001500620">
    <property type="component" value="Unassembled WGS sequence"/>
</dbReference>
<evidence type="ECO:0000313" key="11">
    <source>
        <dbReference type="EMBL" id="GAA4254137.1"/>
    </source>
</evidence>
<dbReference type="SUPFAM" id="SSF56574">
    <property type="entry name" value="Serpins"/>
    <property type="match status" value="2"/>
</dbReference>
<evidence type="ECO:0000256" key="8">
    <source>
        <dbReference type="ARBA" id="ARBA00043177"/>
    </source>
</evidence>
<evidence type="ECO:0000256" key="9">
    <source>
        <dbReference type="RuleBase" id="RU000411"/>
    </source>
</evidence>
<evidence type="ECO:0000259" key="10">
    <source>
        <dbReference type="SMART" id="SM00093"/>
    </source>
</evidence>
<dbReference type="RefSeq" id="WP_345131198.1">
    <property type="nucleotide sequence ID" value="NZ_BAABAT010000017.1"/>
</dbReference>
<sequence>MSVADANRLTAAWAATLDGAGGTVLSGAGVYPLLALLAGAAEGPAAEELRAVAAQPLELPASVRAAVGLWARADVPLTPRWRELVAGVLTDDRGPLDRWASERTGGLIPAMPIQVKDETRLVLAGALAVDEPWVDPFWDGPIFVDGGPWDRRPINGLHRKPDGPAGIAVLDSQAGPLTRVTVAARGDLDVVLVLGEEHRGPGELLPAAIAAPAAQGIFSLHGPGISVRAGMTPGYLLSVPRFTVRADHDLLAHAELFGLRTASDDTRGHFPGIADEPLAVSAAAQAATASFTAKGFQAAAVTAFAVAAGAGPRHEQVCVSFDRPFGFLAVHRPTGLVLFAGWIAEPEPWDPGAF</sequence>
<comment type="subcellular location">
    <subcellularLocation>
        <location evidence="1">Secreted</location>
    </subcellularLocation>
</comment>
<evidence type="ECO:0000256" key="5">
    <source>
        <dbReference type="ARBA" id="ARBA00037352"/>
    </source>
</evidence>
<name>A0ABP8DEW1_9ACTN</name>
<dbReference type="Pfam" id="PF00079">
    <property type="entry name" value="Serpin"/>
    <property type="match status" value="1"/>
</dbReference>
<evidence type="ECO:0000313" key="12">
    <source>
        <dbReference type="Proteomes" id="UP001500620"/>
    </source>
</evidence>
<dbReference type="PANTHER" id="PTHR11461:SF375">
    <property type="entry name" value="THYROXINE-BINDING GLOBULIN"/>
    <property type="match status" value="1"/>
</dbReference>
<organism evidence="11 12">
    <name type="scientific">Dactylosporangium darangshiense</name>
    <dbReference type="NCBI Taxonomy" id="579108"/>
    <lineage>
        <taxon>Bacteria</taxon>
        <taxon>Bacillati</taxon>
        <taxon>Actinomycetota</taxon>
        <taxon>Actinomycetes</taxon>
        <taxon>Micromonosporales</taxon>
        <taxon>Micromonosporaceae</taxon>
        <taxon>Dactylosporangium</taxon>
    </lineage>
</organism>
<dbReference type="InterPro" id="IPR023796">
    <property type="entry name" value="Serpin_dom"/>
</dbReference>
<comment type="function">
    <text evidence="5">Major thyroid hormone transport protein in serum.</text>
</comment>
<gene>
    <name evidence="11" type="ORF">GCM10022255_057690</name>
</gene>
<comment type="caution">
    <text evidence="11">The sequence shown here is derived from an EMBL/GenBank/DDBJ whole genome shotgun (WGS) entry which is preliminary data.</text>
</comment>
<dbReference type="InterPro" id="IPR042178">
    <property type="entry name" value="Serpin_sf_1"/>
</dbReference>
<accession>A0ABP8DEW1</accession>
<keyword evidence="4" id="KW-0325">Glycoprotein</keyword>
<dbReference type="Gene3D" id="3.30.497.10">
    <property type="entry name" value="Antithrombin, subunit I, domain 2"/>
    <property type="match status" value="1"/>
</dbReference>
<evidence type="ECO:0000256" key="1">
    <source>
        <dbReference type="ARBA" id="ARBA00004613"/>
    </source>
</evidence>
<evidence type="ECO:0000256" key="2">
    <source>
        <dbReference type="ARBA" id="ARBA00022525"/>
    </source>
</evidence>
<evidence type="ECO:0000256" key="3">
    <source>
        <dbReference type="ARBA" id="ARBA00022729"/>
    </source>
</evidence>
<comment type="similarity">
    <text evidence="9">Belongs to the serpin family.</text>
</comment>
<evidence type="ECO:0000256" key="7">
    <source>
        <dbReference type="ARBA" id="ARBA00042967"/>
    </source>
</evidence>
<evidence type="ECO:0000256" key="6">
    <source>
        <dbReference type="ARBA" id="ARBA00039512"/>
    </source>
</evidence>
<evidence type="ECO:0000256" key="4">
    <source>
        <dbReference type="ARBA" id="ARBA00023180"/>
    </source>
</evidence>
<protein>
    <recommendedName>
        <fullName evidence="6">Thyroxine-binding globulin</fullName>
    </recommendedName>
    <alternativeName>
        <fullName evidence="8">Serpin A7</fullName>
    </alternativeName>
    <alternativeName>
        <fullName evidence="7">T4-binding globulin</fullName>
    </alternativeName>
</protein>
<dbReference type="InterPro" id="IPR036186">
    <property type="entry name" value="Serpin_sf"/>
</dbReference>
<proteinExistence type="inferred from homology"/>